<protein>
    <recommendedName>
        <fullName evidence="6">HIG1 domain-containing protein</fullName>
    </recommendedName>
</protein>
<gene>
    <name evidence="7" type="primary">ga24980</name>
    <name evidence="7" type="ORF">PR202_ga24980</name>
</gene>
<proteinExistence type="predicted"/>
<evidence type="ECO:0000256" key="3">
    <source>
        <dbReference type="ARBA" id="ARBA00022989"/>
    </source>
</evidence>
<dbReference type="InterPro" id="IPR040153">
    <property type="entry name" value="Rcf2"/>
</dbReference>
<accession>A0AAV5D9V3</accession>
<dbReference type="PANTHER" id="PTHR28018:SF3">
    <property type="entry name" value="RESPIRATORY SUPERCOMPLEX FACTOR 2, MITOCHONDRIAL"/>
    <property type="match status" value="1"/>
</dbReference>
<keyword evidence="8" id="KW-1185">Reference proteome</keyword>
<dbReference type="EMBL" id="BQKI01000013">
    <property type="protein sequence ID" value="GJN07175.1"/>
    <property type="molecule type" value="Genomic_DNA"/>
</dbReference>
<keyword evidence="4" id="KW-0472">Membrane</keyword>
<organism evidence="7 8">
    <name type="scientific">Eleusine coracana subsp. coracana</name>
    <dbReference type="NCBI Taxonomy" id="191504"/>
    <lineage>
        <taxon>Eukaryota</taxon>
        <taxon>Viridiplantae</taxon>
        <taxon>Streptophyta</taxon>
        <taxon>Embryophyta</taxon>
        <taxon>Tracheophyta</taxon>
        <taxon>Spermatophyta</taxon>
        <taxon>Magnoliopsida</taxon>
        <taxon>Liliopsida</taxon>
        <taxon>Poales</taxon>
        <taxon>Poaceae</taxon>
        <taxon>PACMAD clade</taxon>
        <taxon>Chloridoideae</taxon>
        <taxon>Cynodonteae</taxon>
        <taxon>Eleusininae</taxon>
        <taxon>Eleusine</taxon>
    </lineage>
</organism>
<dbReference type="AlphaFoldDB" id="A0AAV5D9V3"/>
<evidence type="ECO:0000313" key="7">
    <source>
        <dbReference type="EMBL" id="GJN07175.1"/>
    </source>
</evidence>
<feature type="compositionally biased region" description="Acidic residues" evidence="5">
    <location>
        <begin position="22"/>
        <end position="32"/>
    </location>
</feature>
<evidence type="ECO:0000313" key="8">
    <source>
        <dbReference type="Proteomes" id="UP001054889"/>
    </source>
</evidence>
<sequence length="245" mass="26634">MGRRQRAHSPAAEERLGAGVTEADEEQVEEASEGCGSGRREVLLGLIGVGVSGRSRLVTSLSAAASRGRLVEPDLRLDRAGEPCGVALASPSVSVVFHTPPSIQQQQSKKPDPIVSSVQFVEGEEIKSNMEQSTMERMSSSVQSWVEEHKLATIGGVWASAIGASVAYSRRRTPQRATSLRLIHARMHAQALTLAVLGGAALAHHYYNNKRNKNNREAKDLDYDFYSQLPAATDADGNENERWSW</sequence>
<comment type="subcellular location">
    <subcellularLocation>
        <location evidence="1">Mitochondrion</location>
    </subcellularLocation>
</comment>
<name>A0AAV5D9V3_ELECO</name>
<reference evidence="7" key="1">
    <citation type="journal article" date="2018" name="DNA Res.">
        <title>Multiple hybrid de novo genome assembly of finger millet, an orphan allotetraploid crop.</title>
        <authorList>
            <person name="Hatakeyama M."/>
            <person name="Aluri S."/>
            <person name="Balachadran M.T."/>
            <person name="Sivarajan S.R."/>
            <person name="Patrignani A."/>
            <person name="Gruter S."/>
            <person name="Poveda L."/>
            <person name="Shimizu-Inatsugi R."/>
            <person name="Baeten J."/>
            <person name="Francoijs K.J."/>
            <person name="Nataraja K.N."/>
            <person name="Reddy Y.A.N."/>
            <person name="Phadnis S."/>
            <person name="Ravikumar R.L."/>
            <person name="Schlapbach R."/>
            <person name="Sreeman S.M."/>
            <person name="Shimizu K.K."/>
        </authorList>
    </citation>
    <scope>NUCLEOTIDE SEQUENCE</scope>
</reference>
<evidence type="ECO:0000256" key="4">
    <source>
        <dbReference type="ARBA" id="ARBA00023136"/>
    </source>
</evidence>
<evidence type="ECO:0000256" key="2">
    <source>
        <dbReference type="ARBA" id="ARBA00022692"/>
    </source>
</evidence>
<keyword evidence="2" id="KW-0812">Transmembrane</keyword>
<feature type="domain" description="HIG1" evidence="6">
    <location>
        <begin position="119"/>
        <end position="215"/>
    </location>
</feature>
<comment type="caution">
    <text evidence="7">The sequence shown here is derived from an EMBL/GenBank/DDBJ whole genome shotgun (WGS) entry which is preliminary data.</text>
</comment>
<dbReference type="Proteomes" id="UP001054889">
    <property type="component" value="Unassembled WGS sequence"/>
</dbReference>
<keyword evidence="3" id="KW-1133">Transmembrane helix</keyword>
<evidence type="ECO:0000256" key="5">
    <source>
        <dbReference type="SAM" id="MobiDB-lite"/>
    </source>
</evidence>
<dbReference type="InterPro" id="IPR007667">
    <property type="entry name" value="Hypoxia_induced_domain"/>
</dbReference>
<dbReference type="GO" id="GO:0005739">
    <property type="term" value="C:mitochondrion"/>
    <property type="evidence" value="ECO:0007669"/>
    <property type="project" value="UniProtKB-SubCell"/>
</dbReference>
<evidence type="ECO:0000256" key="1">
    <source>
        <dbReference type="ARBA" id="ARBA00004173"/>
    </source>
</evidence>
<dbReference type="Pfam" id="PF04588">
    <property type="entry name" value="HIG_1_N"/>
    <property type="match status" value="1"/>
</dbReference>
<reference evidence="7" key="2">
    <citation type="submission" date="2021-12" db="EMBL/GenBank/DDBJ databases">
        <title>Resequencing data analysis of finger millet.</title>
        <authorList>
            <person name="Hatakeyama M."/>
            <person name="Aluri S."/>
            <person name="Balachadran M.T."/>
            <person name="Sivarajan S.R."/>
            <person name="Poveda L."/>
            <person name="Shimizu-Inatsugi R."/>
            <person name="Schlapbach R."/>
            <person name="Sreeman S.M."/>
            <person name="Shimizu K.K."/>
        </authorList>
    </citation>
    <scope>NUCLEOTIDE SEQUENCE</scope>
</reference>
<feature type="region of interest" description="Disordered" evidence="5">
    <location>
        <begin position="1"/>
        <end position="35"/>
    </location>
</feature>
<evidence type="ECO:0000259" key="6">
    <source>
        <dbReference type="PROSITE" id="PS51503"/>
    </source>
</evidence>
<dbReference type="GO" id="GO:0033617">
    <property type="term" value="P:mitochondrial respiratory chain complex IV assembly"/>
    <property type="evidence" value="ECO:0007669"/>
    <property type="project" value="TreeGrafter"/>
</dbReference>
<dbReference type="PROSITE" id="PS51503">
    <property type="entry name" value="HIG1"/>
    <property type="match status" value="1"/>
</dbReference>
<dbReference type="PANTHER" id="PTHR28018">
    <property type="entry name" value="RESPIRATORY SUPERCOMPLEX FACTOR 2, MITOCHONDRIAL"/>
    <property type="match status" value="1"/>
</dbReference>